<gene>
    <name evidence="3" type="ORF">C8E97_2746</name>
</gene>
<keyword evidence="1" id="KW-0802">TPR repeat</keyword>
<dbReference type="Gene3D" id="1.25.40.10">
    <property type="entry name" value="Tetratricopeptide repeat domain"/>
    <property type="match status" value="2"/>
</dbReference>
<organism evidence="3 4">
    <name type="scientific">Saccharothrix australiensis</name>
    <dbReference type="NCBI Taxonomy" id="2072"/>
    <lineage>
        <taxon>Bacteria</taxon>
        <taxon>Bacillati</taxon>
        <taxon>Actinomycetota</taxon>
        <taxon>Actinomycetes</taxon>
        <taxon>Pseudonocardiales</taxon>
        <taxon>Pseudonocardiaceae</taxon>
        <taxon>Saccharothrix</taxon>
    </lineage>
</organism>
<comment type="caution">
    <text evidence="3">The sequence shown here is derived from an EMBL/GenBank/DDBJ whole genome shotgun (WGS) entry which is preliminary data.</text>
</comment>
<name>A0A495VXI7_9PSEU</name>
<feature type="repeat" description="TPR" evidence="1">
    <location>
        <begin position="630"/>
        <end position="663"/>
    </location>
</feature>
<dbReference type="Proteomes" id="UP000282084">
    <property type="component" value="Unassembled WGS sequence"/>
</dbReference>
<dbReference type="Gene3D" id="3.40.50.300">
    <property type="entry name" value="P-loop containing nucleotide triphosphate hydrolases"/>
    <property type="match status" value="1"/>
</dbReference>
<accession>A0A495VXI7</accession>
<dbReference type="InterPro" id="IPR011990">
    <property type="entry name" value="TPR-like_helical_dom_sf"/>
</dbReference>
<protein>
    <submittedName>
        <fullName evidence="3">NB-ARC domain-containing protein</fullName>
    </submittedName>
</protein>
<dbReference type="InterPro" id="IPR019734">
    <property type="entry name" value="TPR_rpt"/>
</dbReference>
<dbReference type="GO" id="GO:0043531">
    <property type="term" value="F:ADP binding"/>
    <property type="evidence" value="ECO:0007669"/>
    <property type="project" value="InterPro"/>
</dbReference>
<reference evidence="3 4" key="1">
    <citation type="submission" date="2018-10" db="EMBL/GenBank/DDBJ databases">
        <title>Sequencing the genomes of 1000 actinobacteria strains.</title>
        <authorList>
            <person name="Klenk H.-P."/>
        </authorList>
    </citation>
    <scope>NUCLEOTIDE SEQUENCE [LARGE SCALE GENOMIC DNA]</scope>
    <source>
        <strain evidence="3 4">DSM 43800</strain>
    </source>
</reference>
<dbReference type="SUPFAM" id="SSF48452">
    <property type="entry name" value="TPR-like"/>
    <property type="match status" value="2"/>
</dbReference>
<keyword evidence="4" id="KW-1185">Reference proteome</keyword>
<dbReference type="AlphaFoldDB" id="A0A495VXI7"/>
<evidence type="ECO:0000313" key="3">
    <source>
        <dbReference type="EMBL" id="RKT54141.1"/>
    </source>
</evidence>
<sequence length="798" mass="87984">MTDRDDRHHRSSDHGIRSEVSGSADEVVQARDVHGGVHFHASRPHDQWTVHPRQLPADVRGFVNRLAELERLDKILLGDAKQPSTIRLAVITGTAGVGKTSLAVHWAHRVRANFPDGQLYVNMRGYDPGPPVEPSQALEHFLRALDVPRGAIPVDLEAKASLFRSLLADRKVLVLLDNVATAAQARPLLPGTAECLTLVTSRSRLSSLMFRDGAHRLTLDMLTEPEAVTLLQEVTTDYRSGDEPDQMAELARLCGRLPLALRIAAERAAREPMVPLDALAQDLRDESGLWQALAGDDDSDAVRSVFAWSYRALTGESARFFRLLALHPGSTFSVPAAAALTGTTTAGARRTLDTLAGTHMLEPAGPGRYQFHDLLRFYAHDQARDEETDQDRASALRRVVTWYLHGADALKATLNPLAPRVELEPDDTLSVPYPTFATVADANDWYLAERPNLLAATQAAANGTFHDHAWRLAAILHHVYRILGPIDDWRITTEVGLRAARHAGNRNAEAELLESMATVCVQTHQLDDGARYFDLCLAACRETHDRLGEAAALNGLGHLNLRRRHLTEARQLFDQCLAIARELDSDLWQAVARGNLGVTAYQMGDNTTAIELARQNLAFHRAVGNPLGQGDALHALARSYRELGRHSEALQSIDEAMQIATANANLTWEAYWSIEQGHIQRESGRIPDALASYHRAVVLHQRHGDRSREAQALDGTGLAYRDLGRFKEAADFHRIAATIHQDLADHWHTALSLAGLAVVLDQLDEPSKARQHRDKALAAIADFTDPRAAALRRQLSGR</sequence>
<dbReference type="SUPFAM" id="SSF52540">
    <property type="entry name" value="P-loop containing nucleoside triphosphate hydrolases"/>
    <property type="match status" value="1"/>
</dbReference>
<dbReference type="InterPro" id="IPR027417">
    <property type="entry name" value="P-loop_NTPase"/>
</dbReference>
<feature type="compositionally biased region" description="Basic and acidic residues" evidence="2">
    <location>
        <begin position="1"/>
        <end position="17"/>
    </location>
</feature>
<dbReference type="PRINTS" id="PR00364">
    <property type="entry name" value="DISEASERSIST"/>
</dbReference>
<dbReference type="PROSITE" id="PS50005">
    <property type="entry name" value="TPR"/>
    <property type="match status" value="1"/>
</dbReference>
<evidence type="ECO:0000313" key="4">
    <source>
        <dbReference type="Proteomes" id="UP000282084"/>
    </source>
</evidence>
<dbReference type="PANTHER" id="PTHR47691">
    <property type="entry name" value="REGULATOR-RELATED"/>
    <property type="match status" value="1"/>
</dbReference>
<evidence type="ECO:0000256" key="1">
    <source>
        <dbReference type="PROSITE-ProRule" id="PRU00339"/>
    </source>
</evidence>
<dbReference type="EMBL" id="RBXO01000001">
    <property type="protein sequence ID" value="RKT54141.1"/>
    <property type="molecule type" value="Genomic_DNA"/>
</dbReference>
<proteinExistence type="predicted"/>
<evidence type="ECO:0000256" key="2">
    <source>
        <dbReference type="SAM" id="MobiDB-lite"/>
    </source>
</evidence>
<feature type="region of interest" description="Disordered" evidence="2">
    <location>
        <begin position="1"/>
        <end position="26"/>
    </location>
</feature>
<dbReference type="RefSeq" id="WP_246018877.1">
    <property type="nucleotide sequence ID" value="NZ_RBXO01000001.1"/>
</dbReference>
<dbReference type="Pfam" id="PF13424">
    <property type="entry name" value="TPR_12"/>
    <property type="match status" value="2"/>
</dbReference>
<dbReference type="PANTHER" id="PTHR47691:SF3">
    <property type="entry name" value="HTH-TYPE TRANSCRIPTIONAL REGULATOR RV0890C-RELATED"/>
    <property type="match status" value="1"/>
</dbReference>
<dbReference type="SMART" id="SM00028">
    <property type="entry name" value="TPR"/>
    <property type="match status" value="7"/>
</dbReference>